<name>A0ABP7JWS8_9ACTN</name>
<reference evidence="3" key="1">
    <citation type="journal article" date="2019" name="Int. J. Syst. Evol. Microbiol.">
        <title>The Global Catalogue of Microorganisms (GCM) 10K type strain sequencing project: providing services to taxonomists for standard genome sequencing and annotation.</title>
        <authorList>
            <consortium name="The Broad Institute Genomics Platform"/>
            <consortium name="The Broad Institute Genome Sequencing Center for Infectious Disease"/>
            <person name="Wu L."/>
            <person name="Ma J."/>
        </authorList>
    </citation>
    <scope>NUCLEOTIDE SEQUENCE [LARGE SCALE GENOMIC DNA]</scope>
    <source>
        <strain evidence="3">JCM 16578</strain>
    </source>
</reference>
<feature type="transmembrane region" description="Helical" evidence="1">
    <location>
        <begin position="37"/>
        <end position="62"/>
    </location>
</feature>
<evidence type="ECO:0000256" key="1">
    <source>
        <dbReference type="SAM" id="Phobius"/>
    </source>
</evidence>
<dbReference type="InterPro" id="IPR046052">
    <property type="entry name" value="DUF6010"/>
</dbReference>
<dbReference type="Pfam" id="PF19473">
    <property type="entry name" value="DUF6010"/>
    <property type="match status" value="1"/>
</dbReference>
<dbReference type="RefSeq" id="WP_345547536.1">
    <property type="nucleotide sequence ID" value="NZ_BAAAZA010000005.1"/>
</dbReference>
<keyword evidence="1" id="KW-0472">Membrane</keyword>
<dbReference type="EMBL" id="BAAAZA010000005">
    <property type="protein sequence ID" value="GAA3857415.1"/>
    <property type="molecule type" value="Genomic_DNA"/>
</dbReference>
<proteinExistence type="predicted"/>
<keyword evidence="1" id="KW-1133">Transmembrane helix</keyword>
<keyword evidence="1" id="KW-0812">Transmembrane</keyword>
<comment type="caution">
    <text evidence="2">The sequence shown here is derived from an EMBL/GenBank/DDBJ whole genome shotgun (WGS) entry which is preliminary data.</text>
</comment>
<organism evidence="2 3">
    <name type="scientific">Streptomyces lannensis</name>
    <dbReference type="NCBI Taxonomy" id="766498"/>
    <lineage>
        <taxon>Bacteria</taxon>
        <taxon>Bacillati</taxon>
        <taxon>Actinomycetota</taxon>
        <taxon>Actinomycetes</taxon>
        <taxon>Kitasatosporales</taxon>
        <taxon>Streptomycetaceae</taxon>
        <taxon>Streptomyces</taxon>
    </lineage>
</organism>
<evidence type="ECO:0000313" key="3">
    <source>
        <dbReference type="Proteomes" id="UP001501563"/>
    </source>
</evidence>
<gene>
    <name evidence="2" type="ORF">GCM10022207_20900</name>
</gene>
<dbReference type="Proteomes" id="UP001501563">
    <property type="component" value="Unassembled WGS sequence"/>
</dbReference>
<keyword evidence="3" id="KW-1185">Reference proteome</keyword>
<protein>
    <submittedName>
        <fullName evidence="2">DUF6010 family protein</fullName>
    </submittedName>
</protein>
<accession>A0ABP7JWS8</accession>
<evidence type="ECO:0000313" key="2">
    <source>
        <dbReference type="EMBL" id="GAA3857415.1"/>
    </source>
</evidence>
<sequence length="139" mass="14931">MQYLAPVAIGVLYAVLMSLLREPRRRRVNAVMLAGAGAAYLSGGGLGAGEFAFTALVTYVAYRGLESWTFIGVGWLLHTGWDVVHHLKGNPIVPLDHGSSLGCAICDPVIALWCLRGGPSVRDLPRGRRRAAVREHTAP</sequence>